<keyword evidence="2" id="KW-1185">Reference proteome</keyword>
<organism evidence="1 2">
    <name type="scientific">Enterovirga rhinocerotis</name>
    <dbReference type="NCBI Taxonomy" id="1339210"/>
    <lineage>
        <taxon>Bacteria</taxon>
        <taxon>Pseudomonadati</taxon>
        <taxon>Pseudomonadota</taxon>
        <taxon>Alphaproteobacteria</taxon>
        <taxon>Hyphomicrobiales</taxon>
        <taxon>Methylobacteriaceae</taxon>
        <taxon>Enterovirga</taxon>
    </lineage>
</organism>
<comment type="caution">
    <text evidence="1">The sequence shown here is derived from an EMBL/GenBank/DDBJ whole genome shotgun (WGS) entry which is preliminary data.</text>
</comment>
<evidence type="ECO:0000313" key="1">
    <source>
        <dbReference type="EMBL" id="TDR93027.1"/>
    </source>
</evidence>
<dbReference type="Proteomes" id="UP000295122">
    <property type="component" value="Unassembled WGS sequence"/>
</dbReference>
<proteinExistence type="predicted"/>
<gene>
    <name evidence="1" type="ORF">EV668_0274</name>
</gene>
<evidence type="ECO:0000313" key="2">
    <source>
        <dbReference type="Proteomes" id="UP000295122"/>
    </source>
</evidence>
<protein>
    <submittedName>
        <fullName evidence="1">Uncharacterized protein</fullName>
    </submittedName>
</protein>
<dbReference type="EMBL" id="SNZR01000011">
    <property type="protein sequence ID" value="TDR93027.1"/>
    <property type="molecule type" value="Genomic_DNA"/>
</dbReference>
<reference evidence="1 2" key="1">
    <citation type="submission" date="2019-03" db="EMBL/GenBank/DDBJ databases">
        <title>Genomic Encyclopedia of Type Strains, Phase IV (KMG-IV): sequencing the most valuable type-strain genomes for metagenomic binning, comparative biology and taxonomic classification.</title>
        <authorList>
            <person name="Goeker M."/>
        </authorList>
    </citation>
    <scope>NUCLEOTIDE SEQUENCE [LARGE SCALE GENOMIC DNA]</scope>
    <source>
        <strain evidence="1 2">DSM 25903</strain>
    </source>
</reference>
<name>A0A4R7C8J2_9HYPH</name>
<dbReference type="AlphaFoldDB" id="A0A4R7C8J2"/>
<accession>A0A4R7C8J2</accession>
<sequence>MSFIRFVRDVISETRALQRSLASTSREINP</sequence>